<name>A0A1B1TCK0_9ARCH</name>
<proteinExistence type="predicted"/>
<feature type="domain" description="SSD" evidence="7">
    <location>
        <begin position="879"/>
        <end position="985"/>
    </location>
</feature>
<dbReference type="Gene3D" id="1.20.1640.10">
    <property type="entry name" value="Multidrug efflux transporter AcrB transmembrane domain"/>
    <property type="match status" value="2"/>
</dbReference>
<feature type="transmembrane region" description="Helical" evidence="6">
    <location>
        <begin position="582"/>
        <end position="605"/>
    </location>
</feature>
<dbReference type="GO" id="GO:0005886">
    <property type="term" value="C:plasma membrane"/>
    <property type="evidence" value="ECO:0007669"/>
    <property type="project" value="UniProtKB-SubCell"/>
</dbReference>
<keyword evidence="2" id="KW-1003">Cell membrane</keyword>
<accession>A0A1B1TCK0</accession>
<reference evidence="8" key="1">
    <citation type="submission" date="2014-11" db="EMBL/GenBank/DDBJ databases">
        <authorList>
            <person name="Zhu J."/>
            <person name="Qi W."/>
            <person name="Song R."/>
        </authorList>
    </citation>
    <scope>NUCLEOTIDE SEQUENCE</scope>
</reference>
<reference evidence="8" key="2">
    <citation type="journal article" date="2015" name="ISME J.">
        <title>A new class of marine Euryarchaeota group II from the Mediterranean deep chlorophyll maximum.</title>
        <authorList>
            <person name="Martin-Cuadrado A.B."/>
            <person name="Garcia-Heredia I."/>
            <person name="Molto A.G."/>
            <person name="Lopez-Ubeda R."/>
            <person name="Kimes N."/>
            <person name="Lopez-Garcia P."/>
            <person name="Moreira D."/>
            <person name="Rodriguez-Valera F."/>
        </authorList>
    </citation>
    <scope>NUCLEOTIDE SEQUENCE</scope>
</reference>
<evidence type="ECO:0000313" key="8">
    <source>
        <dbReference type="EMBL" id="ANV80011.1"/>
    </source>
</evidence>
<feature type="transmembrane region" description="Helical" evidence="6">
    <location>
        <begin position="507"/>
        <end position="530"/>
    </location>
</feature>
<feature type="transmembrane region" description="Helical" evidence="6">
    <location>
        <begin position="935"/>
        <end position="954"/>
    </location>
</feature>
<dbReference type="InterPro" id="IPR050545">
    <property type="entry name" value="Mycobact_MmpL"/>
</dbReference>
<feature type="domain" description="SSD" evidence="7">
    <location>
        <begin position="407"/>
        <end position="561"/>
    </location>
</feature>
<evidence type="ECO:0000256" key="4">
    <source>
        <dbReference type="ARBA" id="ARBA00022989"/>
    </source>
</evidence>
<feature type="transmembrane region" description="Helical" evidence="6">
    <location>
        <begin position="862"/>
        <end position="880"/>
    </location>
</feature>
<feature type="transmembrane region" description="Helical" evidence="6">
    <location>
        <begin position="83"/>
        <end position="103"/>
    </location>
</feature>
<keyword evidence="5 6" id="KW-0472">Membrane</keyword>
<dbReference type="PANTHER" id="PTHR33406:SF13">
    <property type="entry name" value="MEMBRANE PROTEIN YDFJ"/>
    <property type="match status" value="1"/>
</dbReference>
<dbReference type="Pfam" id="PF03176">
    <property type="entry name" value="MMPL"/>
    <property type="match status" value="2"/>
</dbReference>
<evidence type="ECO:0000256" key="2">
    <source>
        <dbReference type="ARBA" id="ARBA00022475"/>
    </source>
</evidence>
<feature type="transmembrane region" description="Helical" evidence="6">
    <location>
        <begin position="433"/>
        <end position="451"/>
    </location>
</feature>
<evidence type="ECO:0000256" key="6">
    <source>
        <dbReference type="SAM" id="Phobius"/>
    </source>
</evidence>
<feature type="transmembrane region" description="Helical" evidence="6">
    <location>
        <begin position="380"/>
        <end position="399"/>
    </location>
</feature>
<evidence type="ECO:0000256" key="3">
    <source>
        <dbReference type="ARBA" id="ARBA00022692"/>
    </source>
</evidence>
<organism evidence="8">
    <name type="scientific">uncultured Poseidoniia archaeon</name>
    <dbReference type="NCBI Taxonomy" id="1697135"/>
    <lineage>
        <taxon>Archaea</taxon>
        <taxon>Methanobacteriati</taxon>
        <taxon>Thermoplasmatota</taxon>
        <taxon>Candidatus Poseidoniia</taxon>
        <taxon>environmental samples</taxon>
    </lineage>
</organism>
<feature type="transmembrane region" description="Helical" evidence="6">
    <location>
        <begin position="536"/>
        <end position="562"/>
    </location>
</feature>
<comment type="subcellular location">
    <subcellularLocation>
        <location evidence="1">Cell membrane</location>
        <topology evidence="1">Multi-pass membrane protein</topology>
    </subcellularLocation>
</comment>
<evidence type="ECO:0000256" key="1">
    <source>
        <dbReference type="ARBA" id="ARBA00004651"/>
    </source>
</evidence>
<dbReference type="InterPro" id="IPR004869">
    <property type="entry name" value="MMPL_dom"/>
</dbReference>
<dbReference type="EMBL" id="KP211864">
    <property type="protein sequence ID" value="ANV80011.1"/>
    <property type="molecule type" value="Genomic_DNA"/>
</dbReference>
<dbReference type="AlphaFoldDB" id="A0A1B1TCK0"/>
<dbReference type="PROSITE" id="PS50156">
    <property type="entry name" value="SSD"/>
    <property type="match status" value="2"/>
</dbReference>
<dbReference type="SUPFAM" id="SSF82866">
    <property type="entry name" value="Multidrug efflux transporter AcrB transmembrane domain"/>
    <property type="match status" value="2"/>
</dbReference>
<keyword evidence="4 6" id="KW-1133">Transmembrane helix</keyword>
<protein>
    <recommendedName>
        <fullName evidence="7">SSD domain-containing protein</fullName>
    </recommendedName>
</protein>
<evidence type="ECO:0000259" key="7">
    <source>
        <dbReference type="PROSITE" id="PS50156"/>
    </source>
</evidence>
<feature type="transmembrane region" description="Helical" evidence="6">
    <location>
        <begin position="837"/>
        <end position="857"/>
    </location>
</feature>
<feature type="transmembrane region" description="Helical" evidence="6">
    <location>
        <begin position="960"/>
        <end position="985"/>
    </location>
</feature>
<evidence type="ECO:0000256" key="5">
    <source>
        <dbReference type="ARBA" id="ARBA00023136"/>
    </source>
</evidence>
<dbReference type="PANTHER" id="PTHR33406">
    <property type="entry name" value="MEMBRANE PROTEIN MJ1562-RELATED"/>
    <property type="match status" value="1"/>
</dbReference>
<feature type="transmembrane region" description="Helical" evidence="6">
    <location>
        <begin position="886"/>
        <end position="904"/>
    </location>
</feature>
<feature type="transmembrane region" description="Helical" evidence="6">
    <location>
        <begin position="406"/>
        <end position="427"/>
    </location>
</feature>
<sequence length="1022" mass="112275">MDDVRETSVSLSDPSPEYDDEVVFWERFYERLAPFRDSLINIKKLAMESPLGDLYEIGARGINNTSDLFSRTAIRTAEISYSMILRSPGLIVAILILITALTVKPAMNFQDQINGDVEIYLPDGADSTELLLDVREAPWATDIFILYIQTNNAATGNERGDENITDVNILSQLSWLEGDDNNRLAGGYQDGLDTYKDDRGRNDGVIWILSPSQIIKEANSSSYRFNCAVEKYGLPTGPSDNCAISNSNPNEGYSIPDDQERVDTLVDQAGSLIESFVRDTNGDGVWDTGVIVMGLLFDMEETEIPRDNGLKDHKAFISYAEDLIYEKSGVNCELCLRTYVNPTSTMDEAYIDVIPARKAVTITGLTPVIHEVSDKIYKELVNVMLPISAVLVCLAMLILHRNPKVIIVGGLPIAMSLAITFGITVIFDIMLTPMIISAAPILVGLGVDYALHLTNRIEENRVELIEEKLEKAWEANRDGLNPETINPWDPVISLTATVRAALTTGNAIMLSAMTTIIGFSVLTWTFLVPIQPMRTVGITLLIGIFVTFLLSMLMVPALVELLRYRKGKTQLFDKIWDRIGEVPVKGTIVVILAALVVTVLGVAMFSETMGQQIAAGRDEVPPNMASYEALVEYSTVFEGGQTNMFIINAEERGSVNGTAPIRDLPILDSIESLQILVDNVPETDTISLVNVLKAIHVDVNISGLEIYDQSLWEILHDECWDKSTDPFSPQCWAYTVSSKEDMVNIAFDTLSPEIRSMLMNEDTGFGETKTLVYANQPYINLYNATIYRNAIDDILEGEEECSGALRCTAINIDDTYNSLLTGGLPVSIDINDGVHKAQSLTTIWTMFILLIAMAFLFRSPRLAIFTMAAVGAVVLWQPLLMRFGGVGVNVFTAMIGTIVFGIGVDDSIHIVDRIKDEGETPAGIVKSVSKTGQTIFETTATTCAGLSAGLFVSIPGLQNFFVLMMVLLVLALLTSSILLPSIIVLQKEFTSRILGKGPWLDFEESGSLEKSSVMDAVIDSNG</sequence>
<dbReference type="InterPro" id="IPR000731">
    <property type="entry name" value="SSD"/>
</dbReference>
<keyword evidence="3 6" id="KW-0812">Transmembrane</keyword>